<dbReference type="Gene3D" id="3.30.2160.10">
    <property type="entry name" value="Hect, E3 ligase catalytic domain"/>
    <property type="match status" value="1"/>
</dbReference>
<organism evidence="8 9">
    <name type="scientific">Rhizodiscina lignyota</name>
    <dbReference type="NCBI Taxonomy" id="1504668"/>
    <lineage>
        <taxon>Eukaryota</taxon>
        <taxon>Fungi</taxon>
        <taxon>Dikarya</taxon>
        <taxon>Ascomycota</taxon>
        <taxon>Pezizomycotina</taxon>
        <taxon>Dothideomycetes</taxon>
        <taxon>Pleosporomycetidae</taxon>
        <taxon>Aulographales</taxon>
        <taxon>Rhizodiscinaceae</taxon>
        <taxon>Rhizodiscina</taxon>
    </lineage>
</organism>
<gene>
    <name evidence="8" type="ORF">NA57DRAFT_30302</name>
</gene>
<evidence type="ECO:0000256" key="6">
    <source>
        <dbReference type="SAM" id="MobiDB-lite"/>
    </source>
</evidence>
<feature type="region of interest" description="Disordered" evidence="6">
    <location>
        <begin position="473"/>
        <end position="492"/>
    </location>
</feature>
<dbReference type="Proteomes" id="UP000799772">
    <property type="component" value="Unassembled WGS sequence"/>
</dbReference>
<sequence>MFQTFTGSSRRPRQVNLSGRNPNPFATLGNASGSQAALASAQQERERRQRERERQNAAKLIQRSWRGATCRNAVNQSLRAEWDAAELHNSDSSAENELQQLRRLLRFFSPRNKADIQRLQGWASRHLKHVQDRTTNPAAGPWPMTYLRLEKTSLAALERISREGIDDTVDILLQLLVFLTNHGPDRNLQQALRYFSVVREVTEYFIKTNHEPISSILNATTAPLRKITARTLYSYEAFACRYLASQSLLSPWYLQKLLPTIADKVNYKLLASALAAVVRSPRLEEYPELTDSRTRLSLLSFFIYFHRHTHNFGSSEPYSSSQDFVTVASVLLGSIADDFDLDEPLPDEVDFSTRRSSSQREHVSDSFIKEQIRSLVQRENVGALLRMTGQSSSSPNNSSATRDDGARQLAIYALSLLRFFPRHADEIRMWLFRGSSQSSTPAIKYFWSASRDTEVFRAIYHDSRAAMKLLKDPSSVQKQDYQPPTSSSRPSESLRDDWRVILVFLELYTFVLKVMDDDEFFSASNVITNRGADESSSVRDNALPLDDVKELSVFLKNLGFTMYFNAAQIVEDNDAREAPATLSSYFNTSNAGMFEPAPETKRSSPSGPSIGGISGMSIDYMKGLVTGLLRMIYERDSRRKFLPPDHWLLTSRLDMDGFIPAVVTEEESRNKVRTEDDEDVEEDEEEDVLGPDSDLIGSTRVRQIRAQERLRRQQRKASRRRYLQAVAPRLEILQNMPFVIPFTTRVQIFREFVRLDQYKRRDGLVDPELWRLSMNQDMQRRNQLADHHASIRRGHEFEDAYTELYELKEKLKEPIQVSFVDKFGQIEAGIDGGGVTKEFLTSVTSQAFSPCEGLNMFSENEHHLLFPNPSAVEEKKELLRQSGFRENSPEFREEVNELLRRYEFLGRVIGKCLYEGILVDIHFAGFFLLKWALTGGEGSAPNESGYRANINDLRDLDEALYQGLLQLKRYPGKVDDFSLDFTIADTISLPGSEVTKTITKDLISGGSSMAVTNENRLIYISYVAQHRLSRQPWQQTMAFLRGLSSMIQPSWLSMFNQSELQTLIGGTAASISVADLKANTQYGGVYQIGDDGLLHPTIELFWRVMEGFEDNERRAVLKFVTSTPNAPLLGFGSLNPKFSIRDSGDDQSRLPSTSTCVNLLKLPRYSNEKVLKERLLYAAFSGAGFDLS</sequence>
<dbReference type="SMART" id="SM00119">
    <property type="entry name" value="HECTc"/>
    <property type="match status" value="1"/>
</dbReference>
<dbReference type="GO" id="GO:0006511">
    <property type="term" value="P:ubiquitin-dependent protein catabolic process"/>
    <property type="evidence" value="ECO:0007669"/>
    <property type="project" value="TreeGrafter"/>
</dbReference>
<dbReference type="EC" id="2.3.2.26" evidence="2"/>
<dbReference type="InterPro" id="IPR044611">
    <property type="entry name" value="E3A/B/C-like"/>
</dbReference>
<feature type="compositionally biased region" description="Polar residues" evidence="6">
    <location>
        <begin position="29"/>
        <end position="41"/>
    </location>
</feature>
<dbReference type="Gene3D" id="3.90.1750.10">
    <property type="entry name" value="Hect, E3 ligase catalytic domains"/>
    <property type="match status" value="1"/>
</dbReference>
<comment type="catalytic activity">
    <reaction evidence="1">
        <text>S-ubiquitinyl-[E2 ubiquitin-conjugating enzyme]-L-cysteine + [acceptor protein]-L-lysine = [E2 ubiquitin-conjugating enzyme]-L-cysteine + N(6)-ubiquitinyl-[acceptor protein]-L-lysine.</text>
        <dbReference type="EC" id="2.3.2.26"/>
    </reaction>
</comment>
<evidence type="ECO:0000313" key="8">
    <source>
        <dbReference type="EMBL" id="KAF2104213.1"/>
    </source>
</evidence>
<feature type="compositionally biased region" description="Basic and acidic residues" evidence="6">
    <location>
        <begin position="43"/>
        <end position="55"/>
    </location>
</feature>
<protein>
    <recommendedName>
        <fullName evidence="2">HECT-type E3 ubiquitin transferase</fullName>
        <ecNumber evidence="2">2.3.2.26</ecNumber>
    </recommendedName>
</protein>
<feature type="compositionally biased region" description="Polar residues" evidence="6">
    <location>
        <begin position="474"/>
        <end position="491"/>
    </location>
</feature>
<dbReference type="GO" id="GO:0000209">
    <property type="term" value="P:protein polyubiquitination"/>
    <property type="evidence" value="ECO:0007669"/>
    <property type="project" value="InterPro"/>
</dbReference>
<keyword evidence="4 5" id="KW-0833">Ubl conjugation pathway</keyword>
<evidence type="ECO:0000256" key="1">
    <source>
        <dbReference type="ARBA" id="ARBA00000885"/>
    </source>
</evidence>
<name>A0A9P4IRU3_9PEZI</name>
<feature type="compositionally biased region" description="Acidic residues" evidence="6">
    <location>
        <begin position="675"/>
        <end position="689"/>
    </location>
</feature>
<evidence type="ECO:0000256" key="4">
    <source>
        <dbReference type="ARBA" id="ARBA00022786"/>
    </source>
</evidence>
<dbReference type="Pfam" id="PF00632">
    <property type="entry name" value="HECT"/>
    <property type="match status" value="1"/>
</dbReference>
<feature type="active site" description="Glycyl thioester intermediate" evidence="5">
    <location>
        <position position="1156"/>
    </location>
</feature>
<dbReference type="OrthoDB" id="8068875at2759"/>
<evidence type="ECO:0000256" key="2">
    <source>
        <dbReference type="ARBA" id="ARBA00012485"/>
    </source>
</evidence>
<feature type="region of interest" description="Disordered" evidence="6">
    <location>
        <begin position="666"/>
        <end position="694"/>
    </location>
</feature>
<dbReference type="GO" id="GO:0061630">
    <property type="term" value="F:ubiquitin protein ligase activity"/>
    <property type="evidence" value="ECO:0007669"/>
    <property type="project" value="UniProtKB-EC"/>
</dbReference>
<dbReference type="CDD" id="cd00078">
    <property type="entry name" value="HECTc"/>
    <property type="match status" value="1"/>
</dbReference>
<evidence type="ECO:0000259" key="7">
    <source>
        <dbReference type="PROSITE" id="PS50237"/>
    </source>
</evidence>
<dbReference type="PANTHER" id="PTHR45700:SF2">
    <property type="entry name" value="UBIQUITIN-PROTEIN LIGASE E3C"/>
    <property type="match status" value="1"/>
</dbReference>
<feature type="domain" description="HECT" evidence="7">
    <location>
        <begin position="807"/>
        <end position="1188"/>
    </location>
</feature>
<dbReference type="EMBL" id="ML978121">
    <property type="protein sequence ID" value="KAF2104213.1"/>
    <property type="molecule type" value="Genomic_DNA"/>
</dbReference>
<accession>A0A9P4IRU3</accession>
<dbReference type="InterPro" id="IPR000569">
    <property type="entry name" value="HECT_dom"/>
</dbReference>
<dbReference type="Gene3D" id="3.30.2410.10">
    <property type="entry name" value="Hect, E3 ligase catalytic domain"/>
    <property type="match status" value="1"/>
</dbReference>
<dbReference type="FunFam" id="3.30.2160.10:FF:000002">
    <property type="entry name" value="Putative Ubiquitin-protein ligase E3C"/>
    <property type="match status" value="1"/>
</dbReference>
<evidence type="ECO:0000313" key="9">
    <source>
        <dbReference type="Proteomes" id="UP000799772"/>
    </source>
</evidence>
<proteinExistence type="predicted"/>
<reference evidence="8" key="1">
    <citation type="journal article" date="2020" name="Stud. Mycol.">
        <title>101 Dothideomycetes genomes: a test case for predicting lifestyles and emergence of pathogens.</title>
        <authorList>
            <person name="Haridas S."/>
            <person name="Albert R."/>
            <person name="Binder M."/>
            <person name="Bloem J."/>
            <person name="Labutti K."/>
            <person name="Salamov A."/>
            <person name="Andreopoulos B."/>
            <person name="Baker S."/>
            <person name="Barry K."/>
            <person name="Bills G."/>
            <person name="Bluhm B."/>
            <person name="Cannon C."/>
            <person name="Castanera R."/>
            <person name="Culley D."/>
            <person name="Daum C."/>
            <person name="Ezra D."/>
            <person name="Gonzalez J."/>
            <person name="Henrissat B."/>
            <person name="Kuo A."/>
            <person name="Liang C."/>
            <person name="Lipzen A."/>
            <person name="Lutzoni F."/>
            <person name="Magnuson J."/>
            <person name="Mondo S."/>
            <person name="Nolan M."/>
            <person name="Ohm R."/>
            <person name="Pangilinan J."/>
            <person name="Park H.-J."/>
            <person name="Ramirez L."/>
            <person name="Alfaro M."/>
            <person name="Sun H."/>
            <person name="Tritt A."/>
            <person name="Yoshinaga Y."/>
            <person name="Zwiers L.-H."/>
            <person name="Turgeon B."/>
            <person name="Goodwin S."/>
            <person name="Spatafora J."/>
            <person name="Crous P."/>
            <person name="Grigoriev I."/>
        </authorList>
    </citation>
    <scope>NUCLEOTIDE SEQUENCE</scope>
    <source>
        <strain evidence="8">CBS 133067</strain>
    </source>
</reference>
<dbReference type="InterPro" id="IPR035983">
    <property type="entry name" value="Hect_E3_ubiquitin_ligase"/>
</dbReference>
<dbReference type="PROSITE" id="PS50096">
    <property type="entry name" value="IQ"/>
    <property type="match status" value="1"/>
</dbReference>
<dbReference type="PROSITE" id="PS50237">
    <property type="entry name" value="HECT"/>
    <property type="match status" value="1"/>
</dbReference>
<keyword evidence="3" id="KW-0808">Transferase</keyword>
<dbReference type="AlphaFoldDB" id="A0A9P4IRU3"/>
<dbReference type="PANTHER" id="PTHR45700">
    <property type="entry name" value="UBIQUITIN-PROTEIN LIGASE E3C"/>
    <property type="match status" value="1"/>
</dbReference>
<feature type="compositionally biased region" description="Polar residues" evidence="6">
    <location>
        <begin position="1"/>
        <end position="21"/>
    </location>
</feature>
<keyword evidence="9" id="KW-1185">Reference proteome</keyword>
<evidence type="ECO:0000256" key="3">
    <source>
        <dbReference type="ARBA" id="ARBA00022679"/>
    </source>
</evidence>
<evidence type="ECO:0000256" key="5">
    <source>
        <dbReference type="PROSITE-ProRule" id="PRU00104"/>
    </source>
</evidence>
<comment type="caution">
    <text evidence="8">The sequence shown here is derived from an EMBL/GenBank/DDBJ whole genome shotgun (WGS) entry which is preliminary data.</text>
</comment>
<dbReference type="SUPFAM" id="SSF56204">
    <property type="entry name" value="Hect, E3 ligase catalytic domain"/>
    <property type="match status" value="1"/>
</dbReference>
<feature type="region of interest" description="Disordered" evidence="6">
    <location>
        <begin position="1"/>
        <end position="55"/>
    </location>
</feature>